<keyword evidence="3" id="KW-1185">Reference proteome</keyword>
<dbReference type="Proteomes" id="UP000316213">
    <property type="component" value="Unassembled WGS sequence"/>
</dbReference>
<protein>
    <submittedName>
        <fullName evidence="2">Uncharacterized protein</fullName>
    </submittedName>
</protein>
<sequence length="1035" mass="116658">MFPTLSGPNKWPGAFRQGPRVDRPIVRVVFLSLIGWSWFGWSPTGWSIKTGPLQASAQRTQSAGTTSTSPLNSNVRPERRPEEGRDSEVTSGTSPRQPLPTPIIPIPSTVLELTGPAGLRTYRWDFSRVADRDFDRWPDDFERRKATGFPEYVAVDIRPRDPQFEAEILKFDTSLVLQWPAIRDLFKSVAVVPDLPSLPPSLADYMIDRCLEVRLDGGQAAVITPPLPTSSTYQYRFSVDIKTERLVHDRVFAEVHFTDAYGRSLRSARTPMITQTRGWQTVSIEKLLPPVGAVSMKVQLNVFGSEDGLEDIRGTIAFDNILFEQFPQMKVATDRPFGLYRKGDTVSTITYLLGLPEETADVRLRLLDHDGKEIRTTRKQLVPMSPPESSVSFDWELNGLPPGFYRLTAAMENEDGVSLANETSFAIIDRLTNDPREWSPKSQPEETLVGGLPLNSSNSIAELPNEMLPFGWSLPASLIRKHEDGEVSEKTIAGWLRDIGIGYAKMPVWYAPEATDSADKVASLALRLQDSGIEPIGVLDEPPAENIEHYRLRERGETGAAAYLHDPTIWKSQLETIMNRMTFRIKKWQLGGDDDYSFQGRADLATKISEIGGELQGFGQPLEMAIAWPWMDFPPEVSGDAWKSVHREISEPLTADELDAMLDQEAQRQPRRSGERWMSLNPLPKDRYERDDRIIDLILRMATIRGHDVDAAFATKPLDTKYSLVSADGHPEELLLPWRTASLLLGRTRNIGSLQLRRESMNIVFRGPHFSMLLIWANTPRTERLFLGDDAYQIDVWGRRTDIPTEQIDNRLVHRIEVEPVPKFIVGIDPALAEFRMSVTVDQQRIDALLGREQPVTVRYANPIGQILNGTINLETPPQWRVAPASQTWDLNANQASASNFTVTLSNDATIGHFELPIDFTFATNPPTTIRVYRKIDVGPEGFELNVTTRLINDRLLVKIQMINKTNRPANFDCLLFAGASRQYERRIMVLPPGGTIDRNIEWNNGSELIGKQMLLRAIEQDGDRVINHTFEVTP</sequence>
<dbReference type="OrthoDB" id="220736at2"/>
<gene>
    <name evidence="2" type="ORF">Pla100_36550</name>
</gene>
<dbReference type="EMBL" id="SJPM01000007">
    <property type="protein sequence ID" value="TWT95074.1"/>
    <property type="molecule type" value="Genomic_DNA"/>
</dbReference>
<dbReference type="AlphaFoldDB" id="A0A5C6A570"/>
<feature type="compositionally biased region" description="Polar residues" evidence="1">
    <location>
        <begin position="53"/>
        <end position="75"/>
    </location>
</feature>
<name>A0A5C6A570_9BACT</name>
<comment type="caution">
    <text evidence="2">The sequence shown here is derived from an EMBL/GenBank/DDBJ whole genome shotgun (WGS) entry which is preliminary data.</text>
</comment>
<evidence type="ECO:0000313" key="3">
    <source>
        <dbReference type="Proteomes" id="UP000316213"/>
    </source>
</evidence>
<dbReference type="Gene3D" id="2.60.120.260">
    <property type="entry name" value="Galactose-binding domain-like"/>
    <property type="match status" value="1"/>
</dbReference>
<reference evidence="2 3" key="1">
    <citation type="submission" date="2019-02" db="EMBL/GenBank/DDBJ databases">
        <title>Deep-cultivation of Planctomycetes and their phenomic and genomic characterization uncovers novel biology.</title>
        <authorList>
            <person name="Wiegand S."/>
            <person name="Jogler M."/>
            <person name="Boedeker C."/>
            <person name="Pinto D."/>
            <person name="Vollmers J."/>
            <person name="Rivas-Marin E."/>
            <person name="Kohn T."/>
            <person name="Peeters S.H."/>
            <person name="Heuer A."/>
            <person name="Rast P."/>
            <person name="Oberbeckmann S."/>
            <person name="Bunk B."/>
            <person name="Jeske O."/>
            <person name="Meyerdierks A."/>
            <person name="Storesund J.E."/>
            <person name="Kallscheuer N."/>
            <person name="Luecker S."/>
            <person name="Lage O.M."/>
            <person name="Pohl T."/>
            <person name="Merkel B.J."/>
            <person name="Hornburger P."/>
            <person name="Mueller R.-W."/>
            <person name="Bruemmer F."/>
            <person name="Labrenz M."/>
            <person name="Spormann A.M."/>
            <person name="Op Den Camp H."/>
            <person name="Overmann J."/>
            <person name="Amann R."/>
            <person name="Jetten M.S.M."/>
            <person name="Mascher T."/>
            <person name="Medema M.H."/>
            <person name="Devos D.P."/>
            <person name="Kaster A.-K."/>
            <person name="Ovreas L."/>
            <person name="Rohde M."/>
            <person name="Galperin M.Y."/>
            <person name="Jogler C."/>
        </authorList>
    </citation>
    <scope>NUCLEOTIDE SEQUENCE [LARGE SCALE GENOMIC DNA]</scope>
    <source>
        <strain evidence="2 3">Pla100</strain>
    </source>
</reference>
<evidence type="ECO:0000256" key="1">
    <source>
        <dbReference type="SAM" id="MobiDB-lite"/>
    </source>
</evidence>
<feature type="region of interest" description="Disordered" evidence="1">
    <location>
        <begin position="53"/>
        <end position="107"/>
    </location>
</feature>
<dbReference type="RefSeq" id="WP_146579013.1">
    <property type="nucleotide sequence ID" value="NZ_SJPM01000007.1"/>
</dbReference>
<proteinExistence type="predicted"/>
<organism evidence="2 3">
    <name type="scientific">Neorhodopirellula pilleata</name>
    <dbReference type="NCBI Taxonomy" id="2714738"/>
    <lineage>
        <taxon>Bacteria</taxon>
        <taxon>Pseudomonadati</taxon>
        <taxon>Planctomycetota</taxon>
        <taxon>Planctomycetia</taxon>
        <taxon>Pirellulales</taxon>
        <taxon>Pirellulaceae</taxon>
        <taxon>Neorhodopirellula</taxon>
    </lineage>
</organism>
<evidence type="ECO:0000313" key="2">
    <source>
        <dbReference type="EMBL" id="TWT95074.1"/>
    </source>
</evidence>
<feature type="compositionally biased region" description="Basic and acidic residues" evidence="1">
    <location>
        <begin position="76"/>
        <end position="88"/>
    </location>
</feature>
<accession>A0A5C6A570</accession>